<dbReference type="EMBL" id="CP028130">
    <property type="protein sequence ID" value="AZZ57022.1"/>
    <property type="molecule type" value="Genomic_DNA"/>
</dbReference>
<feature type="domain" description="DUF4180" evidence="1">
    <location>
        <begin position="7"/>
        <end position="117"/>
    </location>
</feature>
<name>A0AAD1AGA1_9MICO</name>
<evidence type="ECO:0000313" key="2">
    <source>
        <dbReference type="EMBL" id="AZZ57022.1"/>
    </source>
</evidence>
<dbReference type="Proteomes" id="UP000283946">
    <property type="component" value="Chromosome"/>
</dbReference>
<dbReference type="AlphaFoldDB" id="A0AAD1AGA1"/>
<sequence length="140" mass="14944">MRTETRQGVPVVLTDEEGAALSTGEDALTLIGETYGGEAETIVVPVGRLDPEFFRLRSGIAGEFVQKFVNYGKRLVILGDVSGSVSASSALQAFVVESNRGNHLWFVADLDALDARLRAWATTTDPGADPRVEPTPGPAR</sequence>
<proteinExistence type="predicted"/>
<organism evidence="2 3">
    <name type="scientific">Rathayibacter iranicus</name>
    <dbReference type="NCBI Taxonomy" id="59737"/>
    <lineage>
        <taxon>Bacteria</taxon>
        <taxon>Bacillati</taxon>
        <taxon>Actinomycetota</taxon>
        <taxon>Actinomycetes</taxon>
        <taxon>Micrococcales</taxon>
        <taxon>Microbacteriaceae</taxon>
        <taxon>Rathayibacter</taxon>
    </lineage>
</organism>
<reference evidence="2 3" key="1">
    <citation type="submission" date="2018-03" db="EMBL/GenBank/DDBJ databases">
        <title>Bacteriophage NCPPB3778 and a type I-E CRISPR drive the evolution of the US Biological Select Agent, Rathayibacter toxicus.</title>
        <authorList>
            <person name="Davis E.W.II."/>
            <person name="Tabima J.F."/>
            <person name="Weisberg A.J."/>
            <person name="Dantas Lopes L."/>
            <person name="Wiseman M.S."/>
            <person name="Wiseman M.S."/>
            <person name="Pupko T."/>
            <person name="Belcher M.S."/>
            <person name="Sechler A.J."/>
            <person name="Tancos M.A."/>
            <person name="Schroeder B.K."/>
            <person name="Murray T.D."/>
            <person name="Luster D.G."/>
            <person name="Schneider W.L."/>
            <person name="Rogers E."/>
            <person name="Andreote F.D."/>
            <person name="Grunwald N.J."/>
            <person name="Putnam M.L."/>
            <person name="Chang J.H."/>
        </authorList>
    </citation>
    <scope>NUCLEOTIDE SEQUENCE [LARGE SCALE GENOMIC DNA]</scope>
    <source>
        <strain evidence="2 3">NCCPB 2253</strain>
    </source>
</reference>
<dbReference type="InterPro" id="IPR025438">
    <property type="entry name" value="DUF4180"/>
</dbReference>
<accession>A0AAD1AGA1</accession>
<gene>
    <name evidence="2" type="ORF">C7V51_14915</name>
</gene>
<evidence type="ECO:0000259" key="1">
    <source>
        <dbReference type="Pfam" id="PF13788"/>
    </source>
</evidence>
<dbReference type="Pfam" id="PF13788">
    <property type="entry name" value="DUF4180"/>
    <property type="match status" value="1"/>
</dbReference>
<evidence type="ECO:0000313" key="3">
    <source>
        <dbReference type="Proteomes" id="UP000283946"/>
    </source>
</evidence>
<dbReference type="KEGG" id="ria:C7V51_14915"/>
<dbReference type="RefSeq" id="WP_104266234.1">
    <property type="nucleotide sequence ID" value="NZ_CP028130.1"/>
</dbReference>
<protein>
    <submittedName>
        <fullName evidence="2">DUF4180 domain-containing protein</fullName>
    </submittedName>
</protein>